<reference evidence="1 2" key="1">
    <citation type="submission" date="2018-12" db="EMBL/GenBank/DDBJ databases">
        <title>Mesorhizobium carbonis sp. nov., isolated from coal mine water.</title>
        <authorList>
            <person name="Xin W."/>
            <person name="Xu Z."/>
            <person name="Xiang F."/>
            <person name="Zhang J."/>
            <person name="Xi L."/>
            <person name="Liu J."/>
        </authorList>
    </citation>
    <scope>NUCLEOTIDE SEQUENCE [LARGE SCALE GENOMIC DNA]</scope>
    <source>
        <strain evidence="1 2">B2.3</strain>
    </source>
</reference>
<sequence length="111" mass="12148">MLTSPDTLRRDPSVDSSGFKDCRQSELLFSRASSNSDVLHRLRLECILDELHDLARATVVAASERQPSGAEIVDPERQNRLAAASAAMPPKDRACRRAYRSTMASASISTS</sequence>
<keyword evidence="2" id="KW-1185">Reference proteome</keyword>
<dbReference type="Proteomes" id="UP000278398">
    <property type="component" value="Unassembled WGS sequence"/>
</dbReference>
<accession>A0A429YW87</accession>
<comment type="caution">
    <text evidence="1">The sequence shown here is derived from an EMBL/GenBank/DDBJ whole genome shotgun (WGS) entry which is preliminary data.</text>
</comment>
<dbReference type="AlphaFoldDB" id="A0A429YW87"/>
<dbReference type="EMBL" id="RWKW01000051">
    <property type="protein sequence ID" value="RST85723.1"/>
    <property type="molecule type" value="Genomic_DNA"/>
</dbReference>
<evidence type="ECO:0000313" key="2">
    <source>
        <dbReference type="Proteomes" id="UP000278398"/>
    </source>
</evidence>
<organism evidence="1 2">
    <name type="scientific">Aquibium carbonis</name>
    <dbReference type="NCBI Taxonomy" id="2495581"/>
    <lineage>
        <taxon>Bacteria</taxon>
        <taxon>Pseudomonadati</taxon>
        <taxon>Pseudomonadota</taxon>
        <taxon>Alphaproteobacteria</taxon>
        <taxon>Hyphomicrobiales</taxon>
        <taxon>Phyllobacteriaceae</taxon>
        <taxon>Aquibium</taxon>
    </lineage>
</organism>
<protein>
    <submittedName>
        <fullName evidence="1">Uncharacterized protein</fullName>
    </submittedName>
</protein>
<name>A0A429YW87_9HYPH</name>
<evidence type="ECO:0000313" key="1">
    <source>
        <dbReference type="EMBL" id="RST85723.1"/>
    </source>
</evidence>
<proteinExistence type="predicted"/>
<gene>
    <name evidence="1" type="ORF">EJC49_14385</name>
</gene>